<sequence>MTCLIQHISDTAQRTRNAKSTKIATMFLLLSHINLGNSLRDQKNNTEIYRIAFLGSTFNFVLVF</sequence>
<organism evidence="1">
    <name type="scientific">Rhizophora mucronata</name>
    <name type="common">Asiatic mangrove</name>
    <dbReference type="NCBI Taxonomy" id="61149"/>
    <lineage>
        <taxon>Eukaryota</taxon>
        <taxon>Viridiplantae</taxon>
        <taxon>Streptophyta</taxon>
        <taxon>Embryophyta</taxon>
        <taxon>Tracheophyta</taxon>
        <taxon>Spermatophyta</taxon>
        <taxon>Magnoliopsida</taxon>
        <taxon>eudicotyledons</taxon>
        <taxon>Gunneridae</taxon>
        <taxon>Pentapetalae</taxon>
        <taxon>rosids</taxon>
        <taxon>fabids</taxon>
        <taxon>Malpighiales</taxon>
        <taxon>Rhizophoraceae</taxon>
        <taxon>Rhizophora</taxon>
    </lineage>
</organism>
<protein>
    <submittedName>
        <fullName evidence="1">Selenoprotein H</fullName>
    </submittedName>
</protein>
<evidence type="ECO:0000313" key="1">
    <source>
        <dbReference type="EMBL" id="MBW83255.1"/>
    </source>
</evidence>
<dbReference type="EMBL" id="GGEC01002772">
    <property type="protein sequence ID" value="MBW83255.1"/>
    <property type="molecule type" value="Transcribed_RNA"/>
</dbReference>
<accession>A0A2P2IPU9</accession>
<reference evidence="1" key="1">
    <citation type="submission" date="2018-02" db="EMBL/GenBank/DDBJ databases">
        <title>Rhizophora mucronata_Transcriptome.</title>
        <authorList>
            <person name="Meera S.P."/>
            <person name="Sreeshan A."/>
            <person name="Augustine A."/>
        </authorList>
    </citation>
    <scope>NUCLEOTIDE SEQUENCE</scope>
    <source>
        <tissue evidence="1">Leaf</tissue>
    </source>
</reference>
<dbReference type="AlphaFoldDB" id="A0A2P2IPU9"/>
<name>A0A2P2IPU9_RHIMU</name>
<proteinExistence type="predicted"/>